<dbReference type="EMBL" id="JASBRG010000003">
    <property type="protein sequence ID" value="MDI3319335.1"/>
    <property type="molecule type" value="Genomic_DNA"/>
</dbReference>
<accession>A0ABT6RAA7</accession>
<comment type="caution">
    <text evidence="1">The sequence shown here is derived from an EMBL/GenBank/DDBJ whole genome shotgun (WGS) entry which is preliminary data.</text>
</comment>
<reference evidence="1 2" key="1">
    <citation type="submission" date="2023-05" db="EMBL/GenBank/DDBJ databases">
        <title>Genome sequence of Pinibacter sp. MAH-24.</title>
        <authorList>
            <person name="Huq M.A."/>
        </authorList>
    </citation>
    <scope>NUCLEOTIDE SEQUENCE [LARGE SCALE GENOMIC DNA]</scope>
    <source>
        <strain evidence="1 2">MAH-24</strain>
    </source>
</reference>
<dbReference type="PROSITE" id="PS51257">
    <property type="entry name" value="PROKAR_LIPOPROTEIN"/>
    <property type="match status" value="1"/>
</dbReference>
<name>A0ABT6RAA7_9BACT</name>
<gene>
    <name evidence="1" type="ORF">QJ048_06100</name>
</gene>
<dbReference type="Proteomes" id="UP001226434">
    <property type="component" value="Unassembled WGS sequence"/>
</dbReference>
<sequence length="263" mass="29194">MKSLLSILLVAIVICSCNKETDQVSEGSKAKLTVGNFILNGFPINASVSGQLITAQPVSFGNFSGSQTNPYTLFIPGFSNIKLSPANQDTNLLGSKSNFVFGTASAFSFFLFDSIDRATAYVVQDFFAPVDTAAKVRFFNFVPGTNKDSLTVYLIRHMLIGNRLDTVNLTKWLTNTSNKPNQLSRVYQGIDDIDYSGFNTNVYADTAYHVHIYHNKTELIDSSQTIAIKVSSQYSFFAIGSYYYKNFTDPALYKPTIKVIKNY</sequence>
<evidence type="ECO:0000313" key="2">
    <source>
        <dbReference type="Proteomes" id="UP001226434"/>
    </source>
</evidence>
<evidence type="ECO:0000313" key="1">
    <source>
        <dbReference type="EMBL" id="MDI3319335.1"/>
    </source>
</evidence>
<organism evidence="1 2">
    <name type="scientific">Pinibacter soli</name>
    <dbReference type="NCBI Taxonomy" id="3044211"/>
    <lineage>
        <taxon>Bacteria</taxon>
        <taxon>Pseudomonadati</taxon>
        <taxon>Bacteroidota</taxon>
        <taxon>Chitinophagia</taxon>
        <taxon>Chitinophagales</taxon>
        <taxon>Chitinophagaceae</taxon>
        <taxon>Pinibacter</taxon>
    </lineage>
</organism>
<evidence type="ECO:0008006" key="3">
    <source>
        <dbReference type="Google" id="ProtNLM"/>
    </source>
</evidence>
<proteinExistence type="predicted"/>
<protein>
    <recommendedName>
        <fullName evidence="3">DUF4397 domain-containing protein</fullName>
    </recommendedName>
</protein>
<dbReference type="RefSeq" id="WP_282333449.1">
    <property type="nucleotide sequence ID" value="NZ_JASBRG010000003.1"/>
</dbReference>
<keyword evidence="2" id="KW-1185">Reference proteome</keyword>